<feature type="transmembrane region" description="Helical" evidence="8">
    <location>
        <begin position="90"/>
        <end position="109"/>
    </location>
</feature>
<keyword evidence="11" id="KW-1185">Reference proteome</keyword>
<dbReference type="PANTHER" id="PTHR43711">
    <property type="entry name" value="TWO-COMPONENT HISTIDINE KINASE"/>
    <property type="match status" value="1"/>
</dbReference>
<keyword evidence="7" id="KW-0902">Two-component regulatory system</keyword>
<dbReference type="RefSeq" id="WP_189171992.1">
    <property type="nucleotide sequence ID" value="NZ_BMQB01000012.1"/>
</dbReference>
<dbReference type="CDD" id="cd00075">
    <property type="entry name" value="HATPase"/>
    <property type="match status" value="1"/>
</dbReference>
<dbReference type="Gene3D" id="1.10.287.130">
    <property type="match status" value="1"/>
</dbReference>
<dbReference type="InterPro" id="IPR003594">
    <property type="entry name" value="HATPase_dom"/>
</dbReference>
<proteinExistence type="predicted"/>
<feature type="transmembrane region" description="Helical" evidence="8">
    <location>
        <begin position="37"/>
        <end position="55"/>
    </location>
</feature>
<dbReference type="Pfam" id="PF00512">
    <property type="entry name" value="HisKA"/>
    <property type="match status" value="1"/>
</dbReference>
<dbReference type="Proteomes" id="UP000649739">
    <property type="component" value="Unassembled WGS sequence"/>
</dbReference>
<dbReference type="InterPro" id="IPR050736">
    <property type="entry name" value="Sensor_HK_Regulatory"/>
</dbReference>
<keyword evidence="6" id="KW-0418">Kinase</keyword>
<dbReference type="GO" id="GO:0000155">
    <property type="term" value="F:phosphorelay sensor kinase activity"/>
    <property type="evidence" value="ECO:0007669"/>
    <property type="project" value="InterPro"/>
</dbReference>
<dbReference type="EC" id="2.7.13.3" evidence="3"/>
<dbReference type="SMART" id="SM00387">
    <property type="entry name" value="HATPase_c"/>
    <property type="match status" value="1"/>
</dbReference>
<dbReference type="Pfam" id="PF01590">
    <property type="entry name" value="GAF"/>
    <property type="match status" value="1"/>
</dbReference>
<feature type="transmembrane region" description="Helical" evidence="8">
    <location>
        <begin position="6"/>
        <end position="25"/>
    </location>
</feature>
<feature type="transmembrane region" description="Helical" evidence="8">
    <location>
        <begin position="61"/>
        <end position="78"/>
    </location>
</feature>
<dbReference type="InterPro" id="IPR029016">
    <property type="entry name" value="GAF-like_dom_sf"/>
</dbReference>
<reference evidence="10" key="1">
    <citation type="journal article" date="2014" name="Int. J. Syst. Evol. Microbiol.">
        <title>Complete genome sequence of Corynebacterium casei LMG S-19264T (=DSM 44701T), isolated from a smear-ripened cheese.</title>
        <authorList>
            <consortium name="US DOE Joint Genome Institute (JGI-PGF)"/>
            <person name="Walter F."/>
            <person name="Albersmeier A."/>
            <person name="Kalinowski J."/>
            <person name="Ruckert C."/>
        </authorList>
    </citation>
    <scope>NUCLEOTIDE SEQUENCE</scope>
    <source>
        <strain evidence="10">JCM 3090</strain>
    </source>
</reference>
<evidence type="ECO:0000256" key="3">
    <source>
        <dbReference type="ARBA" id="ARBA00012438"/>
    </source>
</evidence>
<dbReference type="SMART" id="SM00388">
    <property type="entry name" value="HisKA"/>
    <property type="match status" value="1"/>
</dbReference>
<keyword evidence="8" id="KW-0812">Transmembrane</keyword>
<evidence type="ECO:0000256" key="1">
    <source>
        <dbReference type="ARBA" id="ARBA00000085"/>
    </source>
</evidence>
<comment type="subcellular location">
    <subcellularLocation>
        <location evidence="2">Cell membrane</location>
    </subcellularLocation>
</comment>
<evidence type="ECO:0000256" key="6">
    <source>
        <dbReference type="ARBA" id="ARBA00022777"/>
    </source>
</evidence>
<accession>A0A8J3FCY0</accession>
<comment type="catalytic activity">
    <reaction evidence="1">
        <text>ATP + protein L-histidine = ADP + protein N-phospho-L-histidine.</text>
        <dbReference type="EC" id="2.7.13.3"/>
    </reaction>
</comment>
<keyword evidence="8" id="KW-0472">Membrane</keyword>
<dbReference type="InterPro" id="IPR036890">
    <property type="entry name" value="HATPase_C_sf"/>
</dbReference>
<dbReference type="PANTHER" id="PTHR43711:SF1">
    <property type="entry name" value="HISTIDINE KINASE 1"/>
    <property type="match status" value="1"/>
</dbReference>
<dbReference type="InterPro" id="IPR003018">
    <property type="entry name" value="GAF"/>
</dbReference>
<evidence type="ECO:0000256" key="5">
    <source>
        <dbReference type="ARBA" id="ARBA00022679"/>
    </source>
</evidence>
<dbReference type="SUPFAM" id="SSF55874">
    <property type="entry name" value="ATPase domain of HSP90 chaperone/DNA topoisomerase II/histidine kinase"/>
    <property type="match status" value="1"/>
</dbReference>
<dbReference type="GO" id="GO:0005886">
    <property type="term" value="C:plasma membrane"/>
    <property type="evidence" value="ECO:0007669"/>
    <property type="project" value="UniProtKB-SubCell"/>
</dbReference>
<evidence type="ECO:0000256" key="2">
    <source>
        <dbReference type="ARBA" id="ARBA00004236"/>
    </source>
</evidence>
<feature type="domain" description="Histidine kinase" evidence="9">
    <location>
        <begin position="378"/>
        <end position="597"/>
    </location>
</feature>
<name>A0A8J3FCY0_9ACTN</name>
<dbReference type="FunFam" id="3.30.565.10:FF:000006">
    <property type="entry name" value="Sensor histidine kinase WalK"/>
    <property type="match status" value="1"/>
</dbReference>
<evidence type="ECO:0000256" key="4">
    <source>
        <dbReference type="ARBA" id="ARBA00022553"/>
    </source>
</evidence>
<dbReference type="EMBL" id="BMQB01000012">
    <property type="protein sequence ID" value="GGK08244.1"/>
    <property type="molecule type" value="Genomic_DNA"/>
</dbReference>
<dbReference type="Gene3D" id="3.30.565.10">
    <property type="entry name" value="Histidine kinase-like ATPase, C-terminal domain"/>
    <property type="match status" value="1"/>
</dbReference>
<organism evidence="10 11">
    <name type="scientific">Pilimelia anulata</name>
    <dbReference type="NCBI Taxonomy" id="53371"/>
    <lineage>
        <taxon>Bacteria</taxon>
        <taxon>Bacillati</taxon>
        <taxon>Actinomycetota</taxon>
        <taxon>Actinomycetes</taxon>
        <taxon>Micromonosporales</taxon>
        <taxon>Micromonosporaceae</taxon>
        <taxon>Pilimelia</taxon>
    </lineage>
</organism>
<dbReference type="SUPFAM" id="SSF55781">
    <property type="entry name" value="GAF domain-like"/>
    <property type="match status" value="1"/>
</dbReference>
<evidence type="ECO:0000313" key="10">
    <source>
        <dbReference type="EMBL" id="GGK08244.1"/>
    </source>
</evidence>
<reference evidence="10" key="2">
    <citation type="submission" date="2020-09" db="EMBL/GenBank/DDBJ databases">
        <authorList>
            <person name="Sun Q."/>
            <person name="Ohkuma M."/>
        </authorList>
    </citation>
    <scope>NUCLEOTIDE SEQUENCE</scope>
    <source>
        <strain evidence="10">JCM 3090</strain>
    </source>
</reference>
<dbReference type="InterPro" id="IPR036097">
    <property type="entry name" value="HisK_dim/P_sf"/>
</dbReference>
<dbReference type="PROSITE" id="PS50109">
    <property type="entry name" value="HIS_KIN"/>
    <property type="match status" value="1"/>
</dbReference>
<evidence type="ECO:0000256" key="7">
    <source>
        <dbReference type="ARBA" id="ARBA00023012"/>
    </source>
</evidence>
<feature type="transmembrane region" description="Helical" evidence="8">
    <location>
        <begin position="115"/>
        <end position="137"/>
    </location>
</feature>
<feature type="transmembrane region" description="Helical" evidence="8">
    <location>
        <begin position="149"/>
        <end position="172"/>
    </location>
</feature>
<dbReference type="CDD" id="cd00082">
    <property type="entry name" value="HisKA"/>
    <property type="match status" value="1"/>
</dbReference>
<dbReference type="Pfam" id="PF02518">
    <property type="entry name" value="HATPase_c"/>
    <property type="match status" value="1"/>
</dbReference>
<keyword evidence="5" id="KW-0808">Transferase</keyword>
<dbReference type="SUPFAM" id="SSF47384">
    <property type="entry name" value="Homodimeric domain of signal transducing histidine kinase"/>
    <property type="match status" value="1"/>
</dbReference>
<protein>
    <recommendedName>
        <fullName evidence="3">histidine kinase</fullName>
        <ecNumber evidence="3">2.7.13.3</ecNumber>
    </recommendedName>
</protein>
<dbReference type="AlphaFoldDB" id="A0A8J3FCY0"/>
<comment type="caution">
    <text evidence="10">The sequence shown here is derived from an EMBL/GenBank/DDBJ whole genome shotgun (WGS) entry which is preliminary data.</text>
</comment>
<dbReference type="InterPro" id="IPR004358">
    <property type="entry name" value="Sig_transdc_His_kin-like_C"/>
</dbReference>
<sequence length="611" mass="64506">MANSWVLFSGLCLTLIFARAAGSWIRHRHPMDRDVALVFLPPAIVLLENVLAALGVDLPGALSSVVSAFVLFIPYLALRLADRLHGVPRPVMLAALVICVGAFVPLTFVPQPLPAVWRVVYETAFALPGAAAAGYLLAEARRRHGSSGVRLGLAATATALLTVGIIVTTATWPDPPTWSAVTVVLSTLGYLLAFQPPRWLRDVWSGHAAHAVSVRLTAATAGQSAESIWDNYGRVVQAVAGADAVAAVLRTHGGLTQAAHVDVPEQLLTDVPAAELDALLRARQPVDVRRPGRAAPTLTTRYRGATKRTRYITAAPLAVPPDATGALLLLNHRPSLFSDDDVRLLAALGAQAGILAGHADVIAALRTANNAKSDFLAHMSHELRTPLNAIIGFSDLMLDAPDDHPDPAIPMKDWARHIHDSGRRLLDLINDVLDLTKVETGHLDLHTEPVGLAEAVQDSLTAVRLMLDRKGLTQRVDIPPTVRALADGKRLRQMIDNLLTNAIKYTPTGGTITLTAAAGGATVSLTVTDTGVGIRAAEQDRVFEQFQQVGDPAQRQPGTGLGLALTRRLARAHGGDVTLVSRPGGGSSFTIVLPAADPAGTPAGSRRAAGG</sequence>
<dbReference type="InterPro" id="IPR005467">
    <property type="entry name" value="His_kinase_dom"/>
</dbReference>
<dbReference type="InterPro" id="IPR003661">
    <property type="entry name" value="HisK_dim/P_dom"/>
</dbReference>
<evidence type="ECO:0000259" key="9">
    <source>
        <dbReference type="PROSITE" id="PS50109"/>
    </source>
</evidence>
<gene>
    <name evidence="10" type="ORF">GCM10010123_42720</name>
</gene>
<dbReference type="PRINTS" id="PR00344">
    <property type="entry name" value="BCTRLSENSOR"/>
</dbReference>
<evidence type="ECO:0000256" key="8">
    <source>
        <dbReference type="SAM" id="Phobius"/>
    </source>
</evidence>
<evidence type="ECO:0000313" key="11">
    <source>
        <dbReference type="Proteomes" id="UP000649739"/>
    </source>
</evidence>
<keyword evidence="8" id="KW-1133">Transmembrane helix</keyword>
<dbReference type="Gene3D" id="3.30.450.40">
    <property type="match status" value="1"/>
</dbReference>
<feature type="transmembrane region" description="Helical" evidence="8">
    <location>
        <begin position="178"/>
        <end position="194"/>
    </location>
</feature>
<keyword evidence="4" id="KW-0597">Phosphoprotein</keyword>